<reference evidence="5" key="2">
    <citation type="submission" date="2016-04" db="EMBL/GenBank/DDBJ databases">
        <title>First Complete Genome Sequence of a Subdivision 6 Acidobacterium.</title>
        <authorList>
            <person name="Huang S."/>
            <person name="Vieira S."/>
            <person name="Bunk B."/>
            <person name="Riedel T."/>
            <person name="Sproeer C."/>
            <person name="Overmann J."/>
        </authorList>
    </citation>
    <scope>NUCLEOTIDE SEQUENCE [LARGE SCALE GENOMIC DNA]</scope>
    <source>
        <strain evidence="5">DSM 100886 HEG_-6_39</strain>
    </source>
</reference>
<sequence length="212" mass="22982" precursor="true">MRSAPACIAALALLATAAASHAAAQSPRIVQPGAPGEPSREITAAEATDTSGVRHRAADVHFMQGMIGHHAQAVEMVALVATRTANEDLRRLALRIEVSQKDEMQMMRDWLTRRGEPLPDPHAHHMAHWQMPGMLTSEQMAQLAAARGAEFDRLFLAGMIQHHEGALTMVKELFATPGGGQEPDLFDFASDVEADQAMEIARMGAMLKEFGK</sequence>
<dbReference type="PANTHER" id="PTHR36933:SF1">
    <property type="entry name" value="SLL0788 PROTEIN"/>
    <property type="match status" value="1"/>
</dbReference>
<gene>
    <name evidence="4" type="ORF">LuPra_00272</name>
</gene>
<evidence type="ECO:0000259" key="3">
    <source>
        <dbReference type="Pfam" id="PF03713"/>
    </source>
</evidence>
<dbReference type="RefSeq" id="WP_110169099.1">
    <property type="nucleotide sequence ID" value="NZ_CP015136.1"/>
</dbReference>
<evidence type="ECO:0000256" key="1">
    <source>
        <dbReference type="SAM" id="MobiDB-lite"/>
    </source>
</evidence>
<proteinExistence type="predicted"/>
<evidence type="ECO:0000313" key="5">
    <source>
        <dbReference type="Proteomes" id="UP000076079"/>
    </source>
</evidence>
<dbReference type="InterPro" id="IPR012347">
    <property type="entry name" value="Ferritin-like"/>
</dbReference>
<dbReference type="OrthoDB" id="8603558at2"/>
<dbReference type="Proteomes" id="UP000076079">
    <property type="component" value="Chromosome"/>
</dbReference>
<organism evidence="4 5">
    <name type="scientific">Luteitalea pratensis</name>
    <dbReference type="NCBI Taxonomy" id="1855912"/>
    <lineage>
        <taxon>Bacteria</taxon>
        <taxon>Pseudomonadati</taxon>
        <taxon>Acidobacteriota</taxon>
        <taxon>Vicinamibacteria</taxon>
        <taxon>Vicinamibacterales</taxon>
        <taxon>Vicinamibacteraceae</taxon>
        <taxon>Luteitalea</taxon>
    </lineage>
</organism>
<feature type="region of interest" description="Disordered" evidence="1">
    <location>
        <begin position="24"/>
        <end position="53"/>
    </location>
</feature>
<evidence type="ECO:0000256" key="2">
    <source>
        <dbReference type="SAM" id="SignalP"/>
    </source>
</evidence>
<feature type="chain" id="PRO_5007511186" evidence="2">
    <location>
        <begin position="23"/>
        <end position="212"/>
    </location>
</feature>
<dbReference type="PATRIC" id="fig|1813736.3.peg.285"/>
<dbReference type="KEGG" id="abac:LuPra_00272"/>
<accession>A0A143PF20</accession>
<dbReference type="InterPro" id="IPR005183">
    <property type="entry name" value="DUF305_CopM-like"/>
</dbReference>
<name>A0A143PF20_LUTPR</name>
<dbReference type="Pfam" id="PF03713">
    <property type="entry name" value="DUF305"/>
    <property type="match status" value="1"/>
</dbReference>
<dbReference type="PANTHER" id="PTHR36933">
    <property type="entry name" value="SLL0788 PROTEIN"/>
    <property type="match status" value="1"/>
</dbReference>
<feature type="domain" description="DUF305" evidence="3">
    <location>
        <begin position="59"/>
        <end position="207"/>
    </location>
</feature>
<protein>
    <submittedName>
        <fullName evidence="4">Putative outer membrane protein</fullName>
    </submittedName>
</protein>
<reference evidence="4 5" key="1">
    <citation type="journal article" date="2016" name="Genome Announc.">
        <title>First Complete Genome Sequence of a Subdivision 6 Acidobacterium Strain.</title>
        <authorList>
            <person name="Huang S."/>
            <person name="Vieira S."/>
            <person name="Bunk B."/>
            <person name="Riedel T."/>
            <person name="Sproer C."/>
            <person name="Overmann J."/>
        </authorList>
    </citation>
    <scope>NUCLEOTIDE SEQUENCE [LARGE SCALE GENOMIC DNA]</scope>
    <source>
        <strain evidence="5">DSM 100886 HEG_-6_39</strain>
    </source>
</reference>
<evidence type="ECO:0000313" key="4">
    <source>
        <dbReference type="EMBL" id="AMY07105.1"/>
    </source>
</evidence>
<dbReference type="STRING" id="1855912.LuPra_00272"/>
<dbReference type="AlphaFoldDB" id="A0A143PF20"/>
<dbReference type="Gene3D" id="1.20.1260.10">
    <property type="match status" value="1"/>
</dbReference>
<keyword evidence="5" id="KW-1185">Reference proteome</keyword>
<keyword evidence="2" id="KW-0732">Signal</keyword>
<dbReference type="EMBL" id="CP015136">
    <property type="protein sequence ID" value="AMY07105.1"/>
    <property type="molecule type" value="Genomic_DNA"/>
</dbReference>
<feature type="signal peptide" evidence="2">
    <location>
        <begin position="1"/>
        <end position="22"/>
    </location>
</feature>